<accession>A0A7J9N9N2</accession>
<keyword evidence="1" id="KW-0472">Membrane</keyword>
<keyword evidence="1" id="KW-0812">Transmembrane</keyword>
<feature type="transmembrane region" description="Helical" evidence="1">
    <location>
        <begin position="6"/>
        <end position="32"/>
    </location>
</feature>
<evidence type="ECO:0000313" key="3">
    <source>
        <dbReference type="Proteomes" id="UP000593576"/>
    </source>
</evidence>
<organism evidence="2 3">
    <name type="scientific">Gossypium schwendimanii</name>
    <name type="common">Cotton</name>
    <dbReference type="NCBI Taxonomy" id="34291"/>
    <lineage>
        <taxon>Eukaryota</taxon>
        <taxon>Viridiplantae</taxon>
        <taxon>Streptophyta</taxon>
        <taxon>Embryophyta</taxon>
        <taxon>Tracheophyta</taxon>
        <taxon>Spermatophyta</taxon>
        <taxon>Magnoliopsida</taxon>
        <taxon>eudicotyledons</taxon>
        <taxon>Gunneridae</taxon>
        <taxon>Pentapetalae</taxon>
        <taxon>rosids</taxon>
        <taxon>malvids</taxon>
        <taxon>Malvales</taxon>
        <taxon>Malvaceae</taxon>
        <taxon>Malvoideae</taxon>
        <taxon>Gossypium</taxon>
    </lineage>
</organism>
<evidence type="ECO:0000313" key="2">
    <source>
        <dbReference type="EMBL" id="MBA0879827.1"/>
    </source>
</evidence>
<keyword evidence="3" id="KW-1185">Reference proteome</keyword>
<evidence type="ECO:0000256" key="1">
    <source>
        <dbReference type="SAM" id="Phobius"/>
    </source>
</evidence>
<protein>
    <submittedName>
        <fullName evidence="2">Uncharacterized protein</fullName>
    </submittedName>
</protein>
<proteinExistence type="predicted"/>
<sequence>MLWFPWLKSFMCLYGTMSLEILKVVCGIWYLCGGRKCKDIDMDSIINFLTEGRSKWKYRASTNTLVSFHQAIMFPKVNMWIQFLCPRIIPALNVSNVNTFRSVLHYAILQKK</sequence>
<comment type="caution">
    <text evidence="2">The sequence shown here is derived from an EMBL/GenBank/DDBJ whole genome shotgun (WGS) entry which is preliminary data.</text>
</comment>
<dbReference type="AlphaFoldDB" id="A0A7J9N9N2"/>
<reference evidence="2 3" key="1">
    <citation type="journal article" date="2019" name="Genome Biol. Evol.">
        <title>Insights into the evolution of the New World diploid cottons (Gossypium, subgenus Houzingenia) based on genome sequencing.</title>
        <authorList>
            <person name="Grover C.E."/>
            <person name="Arick M.A. 2nd"/>
            <person name="Thrash A."/>
            <person name="Conover J.L."/>
            <person name="Sanders W.S."/>
            <person name="Peterson D.G."/>
            <person name="Frelichowski J.E."/>
            <person name="Scheffler J.A."/>
            <person name="Scheffler B.E."/>
            <person name="Wendel J.F."/>
        </authorList>
    </citation>
    <scope>NUCLEOTIDE SEQUENCE [LARGE SCALE GENOMIC DNA]</scope>
    <source>
        <strain evidence="2">1</strain>
        <tissue evidence="2">Leaf</tissue>
    </source>
</reference>
<keyword evidence="1" id="KW-1133">Transmembrane helix</keyword>
<dbReference type="EMBL" id="JABFAF010276474">
    <property type="protein sequence ID" value="MBA0879827.1"/>
    <property type="molecule type" value="Genomic_DNA"/>
</dbReference>
<name>A0A7J9N9N2_GOSSC</name>
<gene>
    <name evidence="2" type="ORF">Goshw_029635</name>
</gene>
<dbReference type="Proteomes" id="UP000593576">
    <property type="component" value="Unassembled WGS sequence"/>
</dbReference>